<feature type="transmembrane region" description="Helical" evidence="6">
    <location>
        <begin position="295"/>
        <end position="322"/>
    </location>
</feature>
<dbReference type="PANTHER" id="PTHR31162">
    <property type="entry name" value="MALIC ACID TRANSPORT PROTEIN-RELATED"/>
    <property type="match status" value="1"/>
</dbReference>
<dbReference type="EMBL" id="JYNV01000330">
    <property type="protein sequence ID" value="KZM18441.1"/>
    <property type="molecule type" value="Genomic_DNA"/>
</dbReference>
<proteinExistence type="predicted"/>
<comment type="caution">
    <text evidence="7">The sequence shown here is derived from an EMBL/GenBank/DDBJ whole genome shotgun (WGS) entry which is preliminary data.</text>
</comment>
<accession>A0A162VGB1</accession>
<dbReference type="Gene3D" id="1.50.10.150">
    <property type="entry name" value="Voltage-dependent anion channel"/>
    <property type="match status" value="1"/>
</dbReference>
<dbReference type="GO" id="GO:0015140">
    <property type="term" value="F:malate transmembrane transporter activity"/>
    <property type="evidence" value="ECO:0007669"/>
    <property type="project" value="InterPro"/>
</dbReference>
<dbReference type="STRING" id="5454.A0A162VGB1"/>
<feature type="transmembrane region" description="Helical" evidence="6">
    <location>
        <begin position="153"/>
        <end position="173"/>
    </location>
</feature>
<dbReference type="Pfam" id="PF03595">
    <property type="entry name" value="SLAC1"/>
    <property type="match status" value="1"/>
</dbReference>
<gene>
    <name evidence="7" type="ORF">ST47_g10407</name>
</gene>
<feature type="transmembrane region" description="Helical" evidence="6">
    <location>
        <begin position="329"/>
        <end position="348"/>
    </location>
</feature>
<feature type="transmembrane region" description="Helical" evidence="6">
    <location>
        <begin position="44"/>
        <end position="63"/>
    </location>
</feature>
<keyword evidence="3 6" id="KW-1133">Transmembrane helix</keyword>
<organism evidence="7 8">
    <name type="scientific">Didymella rabiei</name>
    <name type="common">Chickpea ascochyta blight fungus</name>
    <name type="synonym">Mycosphaerella rabiei</name>
    <dbReference type="NCBI Taxonomy" id="5454"/>
    <lineage>
        <taxon>Eukaryota</taxon>
        <taxon>Fungi</taxon>
        <taxon>Dikarya</taxon>
        <taxon>Ascomycota</taxon>
        <taxon>Pezizomycotina</taxon>
        <taxon>Dothideomycetes</taxon>
        <taxon>Pleosporomycetidae</taxon>
        <taxon>Pleosporales</taxon>
        <taxon>Pleosporineae</taxon>
        <taxon>Didymellaceae</taxon>
        <taxon>Ascochyta</taxon>
    </lineage>
</organism>
<keyword evidence="8" id="KW-1185">Reference proteome</keyword>
<feature type="transmembrane region" description="Helical" evidence="6">
    <location>
        <begin position="253"/>
        <end position="275"/>
    </location>
</feature>
<sequence>MAHSAALDMPSGGSSSLKPTTEKEEHSNNLSTVGMRERVKHITWAWFLSTMSTGGLTIALAETPHKFTGLYYIGLIVFFFNICIFMLLCICTIARAVLHFQHFKKSFTHPAESFFLGSFYLSISVIIGSVQLYGVTYGPGYPWLVSAMNALYWIYAAISLTSSLFQYYILIAYSPVRPVPFLPSTFLAGYSAMLTGTLSSLIAGHQPPGRAMAIIISGCAYQGFGWIISLICTAFFIKNLMENGLPPAHLRPGLFIPVGSGAYTIVALIGQANAIPESYGYFAAHPRAKSILQTVALFCGIFLWLYSFWLFAFAVVGNVIVVGKMPFSLTWWAFIFPNVGFMVSTVMIGNELESEEILWVGSVMTALLAAIWCVAFIGCIRAVWTKRIVWPGKDEDKDR</sequence>
<comment type="subcellular location">
    <subcellularLocation>
        <location evidence="1">Membrane</location>
        <topology evidence="1">Multi-pass membrane protein</topology>
    </subcellularLocation>
</comment>
<evidence type="ECO:0000256" key="5">
    <source>
        <dbReference type="SAM" id="MobiDB-lite"/>
    </source>
</evidence>
<dbReference type="InterPro" id="IPR030185">
    <property type="entry name" value="Mae1"/>
</dbReference>
<reference evidence="7 8" key="1">
    <citation type="journal article" date="2016" name="Sci. Rep.">
        <title>Draft genome sequencing and secretome analysis of fungal phytopathogen Ascochyta rabiei provides insight into the necrotrophic effector repertoire.</title>
        <authorList>
            <person name="Verma S."/>
            <person name="Gazara R.K."/>
            <person name="Nizam S."/>
            <person name="Parween S."/>
            <person name="Chattopadhyay D."/>
            <person name="Verma P.K."/>
        </authorList>
    </citation>
    <scope>NUCLEOTIDE SEQUENCE [LARGE SCALE GENOMIC DNA]</scope>
    <source>
        <strain evidence="7 8">ArDII</strain>
    </source>
</reference>
<keyword evidence="2 6" id="KW-0812">Transmembrane</keyword>
<dbReference type="AlphaFoldDB" id="A0A162VGB1"/>
<evidence type="ECO:0000256" key="2">
    <source>
        <dbReference type="ARBA" id="ARBA00022692"/>
    </source>
</evidence>
<evidence type="ECO:0000256" key="6">
    <source>
        <dbReference type="SAM" id="Phobius"/>
    </source>
</evidence>
<feature type="transmembrane region" description="Helical" evidence="6">
    <location>
        <begin position="360"/>
        <end position="384"/>
    </location>
</feature>
<dbReference type="GO" id="GO:0016020">
    <property type="term" value="C:membrane"/>
    <property type="evidence" value="ECO:0007669"/>
    <property type="project" value="UniProtKB-SubCell"/>
</dbReference>
<dbReference type="Proteomes" id="UP000076837">
    <property type="component" value="Unassembled WGS sequence"/>
</dbReference>
<feature type="transmembrane region" description="Helical" evidence="6">
    <location>
        <begin position="69"/>
        <end position="93"/>
    </location>
</feature>
<keyword evidence="4 6" id="KW-0472">Membrane</keyword>
<evidence type="ECO:0000256" key="1">
    <source>
        <dbReference type="ARBA" id="ARBA00004141"/>
    </source>
</evidence>
<dbReference type="InterPro" id="IPR038665">
    <property type="entry name" value="Voltage-dep_anion_channel_sf"/>
</dbReference>
<dbReference type="PANTHER" id="PTHR31162:SF0">
    <property type="entry name" value="MALIC ACID TRANSPORT PROTEIN"/>
    <property type="match status" value="1"/>
</dbReference>
<evidence type="ECO:0000313" key="8">
    <source>
        <dbReference type="Proteomes" id="UP000076837"/>
    </source>
</evidence>
<evidence type="ECO:0000313" key="7">
    <source>
        <dbReference type="EMBL" id="KZM18441.1"/>
    </source>
</evidence>
<dbReference type="CDD" id="cd09317">
    <property type="entry name" value="TDT_Mae1_like"/>
    <property type="match status" value="1"/>
</dbReference>
<name>A0A162VGB1_DIDRA</name>
<feature type="transmembrane region" description="Helical" evidence="6">
    <location>
        <begin position="185"/>
        <end position="203"/>
    </location>
</feature>
<evidence type="ECO:0000256" key="3">
    <source>
        <dbReference type="ARBA" id="ARBA00022989"/>
    </source>
</evidence>
<evidence type="ECO:0000256" key="4">
    <source>
        <dbReference type="ARBA" id="ARBA00023136"/>
    </source>
</evidence>
<protein>
    <submittedName>
        <fullName evidence="7">Transmembrane transport</fullName>
    </submittedName>
</protein>
<dbReference type="InterPro" id="IPR004695">
    <property type="entry name" value="SLAC1/Mae1/Ssu1/TehA"/>
</dbReference>
<feature type="region of interest" description="Disordered" evidence="5">
    <location>
        <begin position="1"/>
        <end position="30"/>
    </location>
</feature>
<feature type="transmembrane region" description="Helical" evidence="6">
    <location>
        <begin position="114"/>
        <end position="133"/>
    </location>
</feature>